<accession>A0A4Z2I6J7</accession>
<evidence type="ECO:0000313" key="1">
    <source>
        <dbReference type="EMBL" id="TNN73440.1"/>
    </source>
</evidence>
<name>A0A4Z2I6J7_9TELE</name>
<keyword evidence="2" id="KW-1185">Reference proteome</keyword>
<organism evidence="1 2">
    <name type="scientific">Liparis tanakae</name>
    <name type="common">Tanaka's snailfish</name>
    <dbReference type="NCBI Taxonomy" id="230148"/>
    <lineage>
        <taxon>Eukaryota</taxon>
        <taxon>Metazoa</taxon>
        <taxon>Chordata</taxon>
        <taxon>Craniata</taxon>
        <taxon>Vertebrata</taxon>
        <taxon>Euteleostomi</taxon>
        <taxon>Actinopterygii</taxon>
        <taxon>Neopterygii</taxon>
        <taxon>Teleostei</taxon>
        <taxon>Neoteleostei</taxon>
        <taxon>Acanthomorphata</taxon>
        <taxon>Eupercaria</taxon>
        <taxon>Perciformes</taxon>
        <taxon>Cottioidei</taxon>
        <taxon>Cottales</taxon>
        <taxon>Liparidae</taxon>
        <taxon>Liparis</taxon>
    </lineage>
</organism>
<protein>
    <submittedName>
        <fullName evidence="1">Uncharacterized protein</fullName>
    </submittedName>
</protein>
<sequence>MAYLEVLKPSRSLISLRNFERSWRRSFRFSTVAWSVLCIFCRVEVKVRHHCFLTCSGPSMELVVYMKKSRSDGGAQSNETREYRFSSSRKVKYEALWMMNLTKGVWMIWPTRERGTRR</sequence>
<comment type="caution">
    <text evidence="1">The sequence shown here is derived from an EMBL/GenBank/DDBJ whole genome shotgun (WGS) entry which is preliminary data.</text>
</comment>
<gene>
    <name evidence="1" type="ORF">EYF80_016394</name>
</gene>
<reference evidence="1 2" key="1">
    <citation type="submission" date="2019-03" db="EMBL/GenBank/DDBJ databases">
        <title>First draft genome of Liparis tanakae, snailfish: a comprehensive survey of snailfish specific genes.</title>
        <authorList>
            <person name="Kim W."/>
            <person name="Song I."/>
            <person name="Jeong J.-H."/>
            <person name="Kim D."/>
            <person name="Kim S."/>
            <person name="Ryu S."/>
            <person name="Song J.Y."/>
            <person name="Lee S.K."/>
        </authorList>
    </citation>
    <scope>NUCLEOTIDE SEQUENCE [LARGE SCALE GENOMIC DNA]</scope>
    <source>
        <tissue evidence="1">Muscle</tissue>
    </source>
</reference>
<dbReference type="Proteomes" id="UP000314294">
    <property type="component" value="Unassembled WGS sequence"/>
</dbReference>
<dbReference type="AlphaFoldDB" id="A0A4Z2I6J7"/>
<dbReference type="EMBL" id="SRLO01000125">
    <property type="protein sequence ID" value="TNN73440.1"/>
    <property type="molecule type" value="Genomic_DNA"/>
</dbReference>
<evidence type="ECO:0000313" key="2">
    <source>
        <dbReference type="Proteomes" id="UP000314294"/>
    </source>
</evidence>
<proteinExistence type="predicted"/>